<evidence type="ECO:0000313" key="2">
    <source>
        <dbReference type="Proteomes" id="UP001209570"/>
    </source>
</evidence>
<organism evidence="1 2">
    <name type="scientific">Pythium insidiosum</name>
    <name type="common">Pythiosis disease agent</name>
    <dbReference type="NCBI Taxonomy" id="114742"/>
    <lineage>
        <taxon>Eukaryota</taxon>
        <taxon>Sar</taxon>
        <taxon>Stramenopiles</taxon>
        <taxon>Oomycota</taxon>
        <taxon>Peronosporomycetes</taxon>
        <taxon>Pythiales</taxon>
        <taxon>Pythiaceae</taxon>
        <taxon>Pythium</taxon>
    </lineage>
</organism>
<proteinExistence type="predicted"/>
<dbReference type="Proteomes" id="UP001209570">
    <property type="component" value="Unassembled WGS sequence"/>
</dbReference>
<name>A0AAD5M1H8_PYTIN</name>
<protein>
    <submittedName>
        <fullName evidence="1">Uncharacterized protein</fullName>
    </submittedName>
</protein>
<evidence type="ECO:0000313" key="1">
    <source>
        <dbReference type="EMBL" id="KAJ0400976.1"/>
    </source>
</evidence>
<reference evidence="1" key="1">
    <citation type="submission" date="2021-12" db="EMBL/GenBank/DDBJ databases">
        <title>Prjna785345.</title>
        <authorList>
            <person name="Rujirawat T."/>
            <person name="Krajaejun T."/>
        </authorList>
    </citation>
    <scope>NUCLEOTIDE SEQUENCE</scope>
    <source>
        <strain evidence="1">Pi057C3</strain>
    </source>
</reference>
<dbReference type="AlphaFoldDB" id="A0AAD5M1H8"/>
<dbReference type="SUPFAM" id="SSF117289">
    <property type="entry name" value="Nucleoporin domain"/>
    <property type="match status" value="1"/>
</dbReference>
<keyword evidence="2" id="KW-1185">Reference proteome</keyword>
<accession>A0AAD5M1H8</accession>
<dbReference type="EMBL" id="JAKCXM010000141">
    <property type="protein sequence ID" value="KAJ0400976.1"/>
    <property type="molecule type" value="Genomic_DNA"/>
</dbReference>
<sequence length="400" mass="44962">MFSARKAPDHAAAANVKRANPLWSMFGPDGTLDGDVAVDPRRGPFSPSSHAHLQQAMQPKRQRLEGDSNRHVKTPLLASQTHLARSGPVHRAPSLGDIENDDVLVETPDCTVTRVRSVPGYLIDELRRGEHVRTGEVVANCRIAVPSQRHASGERRVVLSYYVLMLRERLVLWQEDNANVVSLPLPEELHGDCRLFPFLFALYGSRVSLMVVAASGLVLFWEDIHLPYESVPLSVQIPLQLNEEVATHNNASLIIAAISKLGSTLLDSYARFTTTSTAESPDDLSKEADITKQLVLNALVYGACNYEFRHTLPQSSDIIDTWQLKRKQDDLFTICVKMAEEYVYFEAMVYLAFREDEANLRNVDYVLGRIEKSSAAKRLEVYARKFPNFTDFLLRWGSIL</sequence>
<gene>
    <name evidence="1" type="ORF">P43SY_008779</name>
</gene>
<comment type="caution">
    <text evidence="1">The sequence shown here is derived from an EMBL/GenBank/DDBJ whole genome shotgun (WGS) entry which is preliminary data.</text>
</comment>